<reference evidence="17" key="1">
    <citation type="submission" date="2016-12" db="EMBL/GenBank/DDBJ databases">
        <authorList>
            <person name="Gulvik C.A."/>
        </authorList>
    </citation>
    <scope>NUCLEOTIDE SEQUENCE [LARGE SCALE GENOMIC DNA]</scope>
    <source>
        <strain evidence="17">NED12-00049-6B</strain>
    </source>
</reference>
<evidence type="ECO:0000256" key="9">
    <source>
        <dbReference type="ARBA" id="ARBA00022842"/>
    </source>
</evidence>
<evidence type="ECO:0000256" key="1">
    <source>
        <dbReference type="ARBA" id="ARBA00004496"/>
    </source>
</evidence>
<evidence type="ECO:0000256" key="3">
    <source>
        <dbReference type="ARBA" id="ARBA00011738"/>
    </source>
</evidence>
<comment type="catalytic activity">
    <reaction evidence="12 13 14">
        <text>tRNA(Lys) + L-lysine + ATP = L-lysyl-tRNA(Lys) + AMP + diphosphate</text>
        <dbReference type="Rhea" id="RHEA:20792"/>
        <dbReference type="Rhea" id="RHEA-COMP:9696"/>
        <dbReference type="Rhea" id="RHEA-COMP:9697"/>
        <dbReference type="ChEBI" id="CHEBI:30616"/>
        <dbReference type="ChEBI" id="CHEBI:32551"/>
        <dbReference type="ChEBI" id="CHEBI:33019"/>
        <dbReference type="ChEBI" id="CHEBI:78442"/>
        <dbReference type="ChEBI" id="CHEBI:78529"/>
        <dbReference type="ChEBI" id="CHEBI:456215"/>
        <dbReference type="EC" id="6.1.1.6"/>
    </reaction>
</comment>
<evidence type="ECO:0000256" key="6">
    <source>
        <dbReference type="ARBA" id="ARBA00022723"/>
    </source>
</evidence>
<dbReference type="CDD" id="cd04322">
    <property type="entry name" value="LysRS_N"/>
    <property type="match status" value="1"/>
</dbReference>
<keyword evidence="5 13" id="KW-0436">Ligase</keyword>
<evidence type="ECO:0000256" key="11">
    <source>
        <dbReference type="ARBA" id="ARBA00023146"/>
    </source>
</evidence>
<name>A0A1Q8E887_9STRE</name>
<evidence type="ECO:0000256" key="8">
    <source>
        <dbReference type="ARBA" id="ARBA00022840"/>
    </source>
</evidence>
<dbReference type="InterPro" id="IPR004364">
    <property type="entry name" value="Aa-tRNA-synt_II"/>
</dbReference>
<comment type="similarity">
    <text evidence="2 13">Belongs to the class-II aminoacyl-tRNA synthetase family.</text>
</comment>
<keyword evidence="17" id="KW-1185">Reference proteome</keyword>
<sequence length="496" mass="56344">MSNEHFEELNDQQLVRREKMAALSEKGIDPFGKRFERTANSAELKAQYEDKSKEDLAELGATAVIAGRMMTKRGKGKAGFAHIQDREGQIQIYVRKDDVGEENYELFNKADLGDFIGVEGDVMRTNMGELSIHARKLTHLSKALRPLPEKFHGLTDTETIYRKRYLDLISNRESFERFVTRSKIISEIRRYLDGLGFLEVETPVLHNEAGGAAARPFITHHNAQNIDMVLRIATELHLKRLIVGGMERVYEIGRIFRNEGMDATHNPEFTSIEVYQAYADYLDIMDLTEGIIQHTAKAVVGDGPVTYQGTDINIHLPFKRVHMVDAIKEQTGVDFWQDMTFEEAKAVASEHKVPVEKHYTEVGQIINAFFEEFVEDTLIQPTFVYGHPVAVSPLAKKNDTDPRFTDRFELFIMTKEYGNAFTELNDPIDQLERFKAQAKAKELGDDEATGIDYDYVEALEYGMPPTGGLGIGIDRLCMLLTDTTTIRDVLLFPTMK</sequence>
<feature type="binding site" evidence="13">
    <location>
        <position position="409"/>
    </location>
    <ligand>
        <name>Mg(2+)</name>
        <dbReference type="ChEBI" id="CHEBI:18420"/>
        <label>1</label>
    </ligand>
</feature>
<comment type="subcellular location">
    <subcellularLocation>
        <location evidence="1 13">Cytoplasm</location>
    </subcellularLocation>
</comment>
<dbReference type="PROSITE" id="PS50862">
    <property type="entry name" value="AA_TRNA_LIGASE_II"/>
    <property type="match status" value="1"/>
</dbReference>
<accession>A0A1Q8E887</accession>
<dbReference type="EC" id="6.1.1.6" evidence="13"/>
<comment type="cofactor">
    <cofactor evidence="13 14">
        <name>Mg(2+)</name>
        <dbReference type="ChEBI" id="CHEBI:18420"/>
    </cofactor>
    <text evidence="13 14">Binds 3 Mg(2+) ions per subunit.</text>
</comment>
<keyword evidence="10 13" id="KW-0648">Protein biosynthesis</keyword>
<feature type="domain" description="Aminoacyl-transfer RNA synthetases class-II family profile" evidence="15">
    <location>
        <begin position="178"/>
        <end position="493"/>
    </location>
</feature>
<dbReference type="Pfam" id="PF01336">
    <property type="entry name" value="tRNA_anti-codon"/>
    <property type="match status" value="1"/>
</dbReference>
<dbReference type="NCBIfam" id="NF001756">
    <property type="entry name" value="PRK00484.1"/>
    <property type="match status" value="1"/>
</dbReference>
<dbReference type="GO" id="GO:0006430">
    <property type="term" value="P:lysyl-tRNA aminoacylation"/>
    <property type="evidence" value="ECO:0007669"/>
    <property type="project" value="UniProtKB-UniRule"/>
</dbReference>
<dbReference type="EMBL" id="MSJM01000004">
    <property type="protein sequence ID" value="OLF48010.1"/>
    <property type="molecule type" value="Genomic_DNA"/>
</dbReference>
<organism evidence="16 17">
    <name type="scientific">Streptococcus cuniculi</name>
    <dbReference type="NCBI Taxonomy" id="1432788"/>
    <lineage>
        <taxon>Bacteria</taxon>
        <taxon>Bacillati</taxon>
        <taxon>Bacillota</taxon>
        <taxon>Bacilli</taxon>
        <taxon>Lactobacillales</taxon>
        <taxon>Streptococcaceae</taxon>
        <taxon>Streptococcus</taxon>
    </lineage>
</organism>
<evidence type="ECO:0000256" key="13">
    <source>
        <dbReference type="HAMAP-Rule" id="MF_00252"/>
    </source>
</evidence>
<evidence type="ECO:0000256" key="10">
    <source>
        <dbReference type="ARBA" id="ARBA00022917"/>
    </source>
</evidence>
<dbReference type="Proteomes" id="UP000186890">
    <property type="component" value="Unassembled WGS sequence"/>
</dbReference>
<dbReference type="GO" id="GO:0016740">
    <property type="term" value="F:transferase activity"/>
    <property type="evidence" value="ECO:0007669"/>
    <property type="project" value="UniProtKB-ARBA"/>
</dbReference>
<dbReference type="Pfam" id="PF00152">
    <property type="entry name" value="tRNA-synt_2"/>
    <property type="match status" value="1"/>
</dbReference>
<dbReference type="CDD" id="cd00775">
    <property type="entry name" value="LysRS_core"/>
    <property type="match status" value="1"/>
</dbReference>
<dbReference type="GO" id="GO:0000049">
    <property type="term" value="F:tRNA binding"/>
    <property type="evidence" value="ECO:0007669"/>
    <property type="project" value="TreeGrafter"/>
</dbReference>
<evidence type="ECO:0000256" key="5">
    <source>
        <dbReference type="ARBA" id="ARBA00022598"/>
    </source>
</evidence>
<dbReference type="OrthoDB" id="9801152at2"/>
<evidence type="ECO:0000256" key="7">
    <source>
        <dbReference type="ARBA" id="ARBA00022741"/>
    </source>
</evidence>
<dbReference type="NCBIfam" id="TIGR00499">
    <property type="entry name" value="lysS_bact"/>
    <property type="match status" value="1"/>
</dbReference>
<dbReference type="GO" id="GO:0000287">
    <property type="term" value="F:magnesium ion binding"/>
    <property type="evidence" value="ECO:0007669"/>
    <property type="project" value="UniProtKB-UniRule"/>
</dbReference>
<dbReference type="Gene3D" id="3.30.930.10">
    <property type="entry name" value="Bira Bifunctional Protein, Domain 2"/>
    <property type="match status" value="1"/>
</dbReference>
<evidence type="ECO:0000313" key="17">
    <source>
        <dbReference type="Proteomes" id="UP000186890"/>
    </source>
</evidence>
<dbReference type="SUPFAM" id="SSF55681">
    <property type="entry name" value="Class II aaRS and biotin synthetases"/>
    <property type="match status" value="1"/>
</dbReference>
<feature type="binding site" evidence="13">
    <location>
        <position position="416"/>
    </location>
    <ligand>
        <name>Mg(2+)</name>
        <dbReference type="ChEBI" id="CHEBI:18420"/>
        <label>1</label>
    </ligand>
</feature>
<evidence type="ECO:0000256" key="4">
    <source>
        <dbReference type="ARBA" id="ARBA00022490"/>
    </source>
</evidence>
<dbReference type="GO" id="GO:0005524">
    <property type="term" value="F:ATP binding"/>
    <property type="evidence" value="ECO:0007669"/>
    <property type="project" value="UniProtKB-UniRule"/>
</dbReference>
<dbReference type="InterPro" id="IPR045864">
    <property type="entry name" value="aa-tRNA-synth_II/BPL/LPL"/>
</dbReference>
<dbReference type="AlphaFoldDB" id="A0A1Q8E887"/>
<dbReference type="InterPro" id="IPR044136">
    <property type="entry name" value="Lys-tRNA-ligase_II_N"/>
</dbReference>
<comment type="caution">
    <text evidence="16">The sequence shown here is derived from an EMBL/GenBank/DDBJ whole genome shotgun (WGS) entry which is preliminary data.</text>
</comment>
<evidence type="ECO:0000256" key="14">
    <source>
        <dbReference type="RuleBase" id="RU000336"/>
    </source>
</evidence>
<keyword evidence="8 13" id="KW-0067">ATP-binding</keyword>
<dbReference type="InterPro" id="IPR006195">
    <property type="entry name" value="aa-tRNA-synth_II"/>
</dbReference>
<keyword evidence="7 13" id="KW-0547">Nucleotide-binding</keyword>
<evidence type="ECO:0000256" key="2">
    <source>
        <dbReference type="ARBA" id="ARBA00008226"/>
    </source>
</evidence>
<keyword evidence="11 13" id="KW-0030">Aminoacyl-tRNA synthetase</keyword>
<dbReference type="Gene3D" id="2.40.50.140">
    <property type="entry name" value="Nucleic acid-binding proteins"/>
    <property type="match status" value="1"/>
</dbReference>
<dbReference type="FunFam" id="2.40.50.140:FF:000024">
    <property type="entry name" value="Lysine--tRNA ligase"/>
    <property type="match status" value="1"/>
</dbReference>
<keyword evidence="4 13" id="KW-0963">Cytoplasm</keyword>
<dbReference type="InterPro" id="IPR018149">
    <property type="entry name" value="Lys-tRNA-synth_II_C"/>
</dbReference>
<dbReference type="GO" id="GO:0005829">
    <property type="term" value="C:cytosol"/>
    <property type="evidence" value="ECO:0007669"/>
    <property type="project" value="TreeGrafter"/>
</dbReference>
<keyword evidence="9 13" id="KW-0460">Magnesium</keyword>
<dbReference type="HAMAP" id="MF_00252">
    <property type="entry name" value="Lys_tRNA_synth_class2"/>
    <property type="match status" value="1"/>
</dbReference>
<proteinExistence type="inferred from homology"/>
<dbReference type="InterPro" id="IPR004365">
    <property type="entry name" value="NA-bd_OB_tRNA"/>
</dbReference>
<dbReference type="FunFam" id="3.30.930.10:FF:000001">
    <property type="entry name" value="Lysine--tRNA ligase"/>
    <property type="match status" value="1"/>
</dbReference>
<dbReference type="GO" id="GO:0004824">
    <property type="term" value="F:lysine-tRNA ligase activity"/>
    <property type="evidence" value="ECO:0007669"/>
    <property type="project" value="UniProtKB-UniRule"/>
</dbReference>
<evidence type="ECO:0000259" key="15">
    <source>
        <dbReference type="PROSITE" id="PS50862"/>
    </source>
</evidence>
<dbReference type="PANTHER" id="PTHR42918">
    <property type="entry name" value="LYSYL-TRNA SYNTHETASE"/>
    <property type="match status" value="1"/>
</dbReference>
<dbReference type="InterPro" id="IPR002313">
    <property type="entry name" value="Lys-tRNA-ligase_II"/>
</dbReference>
<keyword evidence="6 13" id="KW-0479">Metal-binding</keyword>
<evidence type="ECO:0000256" key="12">
    <source>
        <dbReference type="ARBA" id="ARBA00048573"/>
    </source>
</evidence>
<gene>
    <name evidence="13" type="primary">lysS</name>
    <name evidence="16" type="ORF">BU202_06010</name>
</gene>
<comment type="subunit">
    <text evidence="3 13">Homodimer.</text>
</comment>
<evidence type="ECO:0000313" key="16">
    <source>
        <dbReference type="EMBL" id="OLF48010.1"/>
    </source>
</evidence>
<feature type="binding site" evidence="13">
    <location>
        <position position="416"/>
    </location>
    <ligand>
        <name>Mg(2+)</name>
        <dbReference type="ChEBI" id="CHEBI:18420"/>
        <label>2</label>
    </ligand>
</feature>
<dbReference type="InterPro" id="IPR012340">
    <property type="entry name" value="NA-bd_OB-fold"/>
</dbReference>
<protein>
    <recommendedName>
        <fullName evidence="13">Lysine--tRNA ligase</fullName>
        <ecNumber evidence="13">6.1.1.6</ecNumber>
    </recommendedName>
    <alternativeName>
        <fullName evidence="13">Lysyl-tRNA synthetase</fullName>
        <shortName evidence="13">LysRS</shortName>
    </alternativeName>
</protein>
<dbReference type="PRINTS" id="PR00982">
    <property type="entry name" value="TRNASYNTHLYS"/>
</dbReference>
<dbReference type="GO" id="GO:0140096">
    <property type="term" value="F:catalytic activity, acting on a protein"/>
    <property type="evidence" value="ECO:0007669"/>
    <property type="project" value="UniProtKB-ARBA"/>
</dbReference>
<dbReference type="RefSeq" id="WP_075104880.1">
    <property type="nucleotide sequence ID" value="NZ_MSJM01000004.1"/>
</dbReference>
<dbReference type="PANTHER" id="PTHR42918:SF15">
    <property type="entry name" value="LYSINE--TRNA LIGASE, CHLOROPLASTIC_MITOCHONDRIAL"/>
    <property type="match status" value="1"/>
</dbReference>
<dbReference type="SUPFAM" id="SSF50249">
    <property type="entry name" value="Nucleic acid-binding proteins"/>
    <property type="match status" value="1"/>
</dbReference>